<dbReference type="Pfam" id="PF18962">
    <property type="entry name" value="Por_Secre_tail"/>
    <property type="match status" value="1"/>
</dbReference>
<dbReference type="Proteomes" id="UP001193389">
    <property type="component" value="Chromosome"/>
</dbReference>
<keyword evidence="3" id="KW-1185">Reference proteome</keyword>
<dbReference type="AlphaFoldDB" id="A0A5K7SGR4"/>
<dbReference type="Pfam" id="PF13365">
    <property type="entry name" value="Trypsin_2"/>
    <property type="match status" value="1"/>
</dbReference>
<dbReference type="InterPro" id="IPR043504">
    <property type="entry name" value="Peptidase_S1_PA_chymotrypsin"/>
</dbReference>
<dbReference type="SUPFAM" id="SSF50494">
    <property type="entry name" value="Trypsin-like serine proteases"/>
    <property type="match status" value="1"/>
</dbReference>
<evidence type="ECO:0000259" key="1">
    <source>
        <dbReference type="PROSITE" id="PS50240"/>
    </source>
</evidence>
<reference evidence="2" key="1">
    <citation type="journal article" date="2020" name="Int. J. Syst. Evol. Microbiol.">
        <title>Aquipluma nitroreducens gen. nov. sp. nov., a novel facultatively anaerobic bacterium isolated from a freshwater lake.</title>
        <authorList>
            <person name="Watanabe M."/>
            <person name="Kojima H."/>
            <person name="Fukui M."/>
        </authorList>
    </citation>
    <scope>NUCLEOTIDE SEQUENCE</scope>
    <source>
        <strain evidence="2">MeG22</strain>
    </source>
</reference>
<dbReference type="InterPro" id="IPR009003">
    <property type="entry name" value="Peptidase_S1_PA"/>
</dbReference>
<feature type="domain" description="Peptidase S1" evidence="1">
    <location>
        <begin position="157"/>
        <end position="451"/>
    </location>
</feature>
<accession>A0A5K7SGR4</accession>
<protein>
    <submittedName>
        <fullName evidence="2">Lysyl endopeptidase</fullName>
    </submittedName>
</protein>
<evidence type="ECO:0000313" key="2">
    <source>
        <dbReference type="EMBL" id="BBE20758.1"/>
    </source>
</evidence>
<sequence length="743" mass="82036">MNLKTAFQTIVILLLVMPIVVTGQISRGGTPIQIQKLKSYSSNTTDLVVMPAVDNVKMRGLYSRTDQNKLKPFRFAYSFDVSLNLNNSGTWYNTTQVNVWQLRIRSTGAYSLNLIFDQFNLPENARLFLISENTGEIKGAYTSDNNSESRMFAVEPIEGDELLIQYEEPVNVPFRGELQIAKVAHDYVGIVTKDHRPLGISGSCNVNVNCDIANGTENVRDGICRIIIDGSELCTGTMLNNTSKDGAPYVLTAFHCFQTSNNSKPSQSQMEKMAQSALFLFNYESPYCGTIDGDVSHSLSGSTVKASFDSLDFALVRLNNTPTANYRPYLLGWNRKNIAPSSSISIHHPLGDIKKISIDNDPAITAKFNSSYLTNGFWKVLRWDYGVTEEGSSGGPLLDQNKQLIGSLTGGSASCPPGLPTNDYFEKFALAWDYRTESSKQLKIWLDPINSNVEKLDGMALNPPETHCSAVTNFKETDTHSIIKIPDVIIKKGYYSGSNSAGFTEFAEQFKFSKSCELSGISLGIAKVKLATANSTSYISVRVYEGTDKPERLLVDNDKFYLKNFYGDAMNYLSFANPVKTTGNFFVSYDISKINAGDSLVVYMANRKSDVTNSFFLKNNSAWSTYNSLNLEGNGSALLSELIACNINDTASVDTTKSSLLEARFYPNPLSGNTTLHIETIETIDTPEDIAVYDLLGKKQNVTFTQTGLNKMSLNFNGKRAGIYFIHLQSGGKKIIGKVAYLP</sequence>
<name>A0A5K7SGR4_9BACT</name>
<dbReference type="NCBIfam" id="TIGR04183">
    <property type="entry name" value="Por_Secre_tail"/>
    <property type="match status" value="1"/>
</dbReference>
<dbReference type="InterPro" id="IPR001254">
    <property type="entry name" value="Trypsin_dom"/>
</dbReference>
<dbReference type="PROSITE" id="PS50240">
    <property type="entry name" value="TRYPSIN_DOM"/>
    <property type="match status" value="1"/>
</dbReference>
<dbReference type="PANTHER" id="PTHR36234">
    <property type="entry name" value="LYSYL ENDOPEPTIDASE"/>
    <property type="match status" value="1"/>
</dbReference>
<dbReference type="GO" id="GO:0004252">
    <property type="term" value="F:serine-type endopeptidase activity"/>
    <property type="evidence" value="ECO:0007669"/>
    <property type="project" value="InterPro"/>
</dbReference>
<gene>
    <name evidence="2" type="ORF">AQPE_4952</name>
</gene>
<organism evidence="2 3">
    <name type="scientific">Aquipluma nitroreducens</name>
    <dbReference type="NCBI Taxonomy" id="2010828"/>
    <lineage>
        <taxon>Bacteria</taxon>
        <taxon>Pseudomonadati</taxon>
        <taxon>Bacteroidota</taxon>
        <taxon>Bacteroidia</taxon>
        <taxon>Marinilabiliales</taxon>
        <taxon>Prolixibacteraceae</taxon>
        <taxon>Aquipluma</taxon>
    </lineage>
</organism>
<dbReference type="InterPro" id="IPR026444">
    <property type="entry name" value="Secre_tail"/>
</dbReference>
<proteinExistence type="predicted"/>
<dbReference type="EMBL" id="AP018694">
    <property type="protein sequence ID" value="BBE20758.1"/>
    <property type="molecule type" value="Genomic_DNA"/>
</dbReference>
<dbReference type="KEGG" id="anf:AQPE_4952"/>
<dbReference type="PANTHER" id="PTHR36234:SF5">
    <property type="entry name" value="LYSYL ENDOPEPTIDASE"/>
    <property type="match status" value="1"/>
</dbReference>
<dbReference type="RefSeq" id="WP_318348861.1">
    <property type="nucleotide sequence ID" value="NZ_AP018694.1"/>
</dbReference>
<dbReference type="Gene3D" id="2.40.10.10">
    <property type="entry name" value="Trypsin-like serine proteases"/>
    <property type="match status" value="2"/>
</dbReference>
<dbReference type="GO" id="GO:0006508">
    <property type="term" value="P:proteolysis"/>
    <property type="evidence" value="ECO:0007669"/>
    <property type="project" value="InterPro"/>
</dbReference>
<evidence type="ECO:0000313" key="3">
    <source>
        <dbReference type="Proteomes" id="UP001193389"/>
    </source>
</evidence>